<dbReference type="PROSITE" id="PS51137">
    <property type="entry name" value="VM"/>
    <property type="match status" value="1"/>
</dbReference>
<feature type="chain" id="PRO_5002818744" description="VM domain-containing protein" evidence="4">
    <location>
        <begin position="18"/>
        <end position="105"/>
    </location>
</feature>
<keyword evidence="3 4" id="KW-0732">Signal</keyword>
<name>B4MWD7_DROWI</name>
<feature type="signal peptide" evidence="4">
    <location>
        <begin position="1"/>
        <end position="17"/>
    </location>
</feature>
<keyword evidence="2" id="KW-0964">Secreted</keyword>
<protein>
    <recommendedName>
        <fullName evidence="5">VM domain-containing protein</fullName>
    </recommendedName>
</protein>
<organism evidence="6 7">
    <name type="scientific">Drosophila willistoni</name>
    <name type="common">Fruit fly</name>
    <dbReference type="NCBI Taxonomy" id="7260"/>
    <lineage>
        <taxon>Eukaryota</taxon>
        <taxon>Metazoa</taxon>
        <taxon>Ecdysozoa</taxon>
        <taxon>Arthropoda</taxon>
        <taxon>Hexapoda</taxon>
        <taxon>Insecta</taxon>
        <taxon>Pterygota</taxon>
        <taxon>Neoptera</taxon>
        <taxon>Endopterygota</taxon>
        <taxon>Diptera</taxon>
        <taxon>Brachycera</taxon>
        <taxon>Muscomorpha</taxon>
        <taxon>Ephydroidea</taxon>
        <taxon>Drosophilidae</taxon>
        <taxon>Drosophila</taxon>
        <taxon>Sophophora</taxon>
    </lineage>
</organism>
<dbReference type="Proteomes" id="UP000007798">
    <property type="component" value="Unassembled WGS sequence"/>
</dbReference>
<dbReference type="GO" id="GO:0060388">
    <property type="term" value="C:vitelline envelope"/>
    <property type="evidence" value="ECO:0007669"/>
    <property type="project" value="EnsemblMetazoa"/>
</dbReference>
<reference evidence="6 7" key="1">
    <citation type="journal article" date="2007" name="Nature">
        <title>Evolution of genes and genomes on the Drosophila phylogeny.</title>
        <authorList>
            <consortium name="Drosophila 12 Genomes Consortium"/>
            <person name="Clark A.G."/>
            <person name="Eisen M.B."/>
            <person name="Smith D.R."/>
            <person name="Bergman C.M."/>
            <person name="Oliver B."/>
            <person name="Markow T.A."/>
            <person name="Kaufman T.C."/>
            <person name="Kellis M."/>
            <person name="Gelbart W."/>
            <person name="Iyer V.N."/>
            <person name="Pollard D.A."/>
            <person name="Sackton T.B."/>
            <person name="Larracuente A.M."/>
            <person name="Singh N.D."/>
            <person name="Abad J.P."/>
            <person name="Abt D.N."/>
            <person name="Adryan B."/>
            <person name="Aguade M."/>
            <person name="Akashi H."/>
            <person name="Anderson W.W."/>
            <person name="Aquadro C.F."/>
            <person name="Ardell D.H."/>
            <person name="Arguello R."/>
            <person name="Artieri C.G."/>
            <person name="Barbash D.A."/>
            <person name="Barker D."/>
            <person name="Barsanti P."/>
            <person name="Batterham P."/>
            <person name="Batzoglou S."/>
            <person name="Begun D."/>
            <person name="Bhutkar A."/>
            <person name="Blanco E."/>
            <person name="Bosak S.A."/>
            <person name="Bradley R.K."/>
            <person name="Brand A.D."/>
            <person name="Brent M.R."/>
            <person name="Brooks A.N."/>
            <person name="Brown R.H."/>
            <person name="Butlin R.K."/>
            <person name="Caggese C."/>
            <person name="Calvi B.R."/>
            <person name="Bernardo de Carvalho A."/>
            <person name="Caspi A."/>
            <person name="Castrezana S."/>
            <person name="Celniker S.E."/>
            <person name="Chang J.L."/>
            <person name="Chapple C."/>
            <person name="Chatterji S."/>
            <person name="Chinwalla A."/>
            <person name="Civetta A."/>
            <person name="Clifton S.W."/>
            <person name="Comeron J.M."/>
            <person name="Costello J.C."/>
            <person name="Coyne J.A."/>
            <person name="Daub J."/>
            <person name="David R.G."/>
            <person name="Delcher A.L."/>
            <person name="Delehaunty K."/>
            <person name="Do C.B."/>
            <person name="Ebling H."/>
            <person name="Edwards K."/>
            <person name="Eickbush T."/>
            <person name="Evans J.D."/>
            <person name="Filipski A."/>
            <person name="Findeiss S."/>
            <person name="Freyhult E."/>
            <person name="Fulton L."/>
            <person name="Fulton R."/>
            <person name="Garcia A.C."/>
            <person name="Gardiner A."/>
            <person name="Garfield D.A."/>
            <person name="Garvin B.E."/>
            <person name="Gibson G."/>
            <person name="Gilbert D."/>
            <person name="Gnerre S."/>
            <person name="Godfrey J."/>
            <person name="Good R."/>
            <person name="Gotea V."/>
            <person name="Gravely B."/>
            <person name="Greenberg A.J."/>
            <person name="Griffiths-Jones S."/>
            <person name="Gross S."/>
            <person name="Guigo R."/>
            <person name="Gustafson E.A."/>
            <person name="Haerty W."/>
            <person name="Hahn M.W."/>
            <person name="Halligan D.L."/>
            <person name="Halpern A.L."/>
            <person name="Halter G.M."/>
            <person name="Han M.V."/>
            <person name="Heger A."/>
            <person name="Hillier L."/>
            <person name="Hinrichs A.S."/>
            <person name="Holmes I."/>
            <person name="Hoskins R.A."/>
            <person name="Hubisz M.J."/>
            <person name="Hultmark D."/>
            <person name="Huntley M.A."/>
            <person name="Jaffe D.B."/>
            <person name="Jagadeeshan S."/>
            <person name="Jeck W.R."/>
            <person name="Johnson J."/>
            <person name="Jones C.D."/>
            <person name="Jordan W.C."/>
            <person name="Karpen G.H."/>
            <person name="Kataoka E."/>
            <person name="Keightley P.D."/>
            <person name="Kheradpour P."/>
            <person name="Kirkness E.F."/>
            <person name="Koerich L.B."/>
            <person name="Kristiansen K."/>
            <person name="Kudrna D."/>
            <person name="Kulathinal R.J."/>
            <person name="Kumar S."/>
            <person name="Kwok R."/>
            <person name="Lander E."/>
            <person name="Langley C.H."/>
            <person name="Lapoint R."/>
            <person name="Lazzaro B.P."/>
            <person name="Lee S.J."/>
            <person name="Levesque L."/>
            <person name="Li R."/>
            <person name="Lin C.F."/>
            <person name="Lin M.F."/>
            <person name="Lindblad-Toh K."/>
            <person name="Llopart A."/>
            <person name="Long M."/>
            <person name="Low L."/>
            <person name="Lozovsky E."/>
            <person name="Lu J."/>
            <person name="Luo M."/>
            <person name="Machado C.A."/>
            <person name="Makalowski W."/>
            <person name="Marzo M."/>
            <person name="Matsuda M."/>
            <person name="Matzkin L."/>
            <person name="McAllister B."/>
            <person name="McBride C.S."/>
            <person name="McKernan B."/>
            <person name="McKernan K."/>
            <person name="Mendez-Lago M."/>
            <person name="Minx P."/>
            <person name="Mollenhauer M.U."/>
            <person name="Montooth K."/>
            <person name="Mount S.M."/>
            <person name="Mu X."/>
            <person name="Myers E."/>
            <person name="Negre B."/>
            <person name="Newfeld S."/>
            <person name="Nielsen R."/>
            <person name="Noor M.A."/>
            <person name="O'Grady P."/>
            <person name="Pachter L."/>
            <person name="Papaceit M."/>
            <person name="Parisi M.J."/>
            <person name="Parisi M."/>
            <person name="Parts L."/>
            <person name="Pedersen J.S."/>
            <person name="Pesole G."/>
            <person name="Phillippy A.M."/>
            <person name="Ponting C.P."/>
            <person name="Pop M."/>
            <person name="Porcelli D."/>
            <person name="Powell J.R."/>
            <person name="Prohaska S."/>
            <person name="Pruitt K."/>
            <person name="Puig M."/>
            <person name="Quesneville H."/>
            <person name="Ram K.R."/>
            <person name="Rand D."/>
            <person name="Rasmussen M.D."/>
            <person name="Reed L.K."/>
            <person name="Reenan R."/>
            <person name="Reily A."/>
            <person name="Remington K.A."/>
            <person name="Rieger T.T."/>
            <person name="Ritchie M.G."/>
            <person name="Robin C."/>
            <person name="Rogers Y.H."/>
            <person name="Rohde C."/>
            <person name="Rozas J."/>
            <person name="Rubenfield M.J."/>
            <person name="Ruiz A."/>
            <person name="Russo S."/>
            <person name="Salzberg S.L."/>
            <person name="Sanchez-Gracia A."/>
            <person name="Saranga D.J."/>
            <person name="Sato H."/>
            <person name="Schaeffer S.W."/>
            <person name="Schatz M.C."/>
            <person name="Schlenke T."/>
            <person name="Schwartz R."/>
            <person name="Segarra C."/>
            <person name="Singh R.S."/>
            <person name="Sirot L."/>
            <person name="Sirota M."/>
            <person name="Sisneros N.B."/>
            <person name="Smith C.D."/>
            <person name="Smith T.F."/>
            <person name="Spieth J."/>
            <person name="Stage D.E."/>
            <person name="Stark A."/>
            <person name="Stephan W."/>
            <person name="Strausberg R.L."/>
            <person name="Strempel S."/>
            <person name="Sturgill D."/>
            <person name="Sutton G."/>
            <person name="Sutton G.G."/>
            <person name="Tao W."/>
            <person name="Teichmann S."/>
            <person name="Tobari Y.N."/>
            <person name="Tomimura Y."/>
            <person name="Tsolas J.M."/>
            <person name="Valente V.L."/>
            <person name="Venter E."/>
            <person name="Venter J.C."/>
            <person name="Vicario S."/>
            <person name="Vieira F.G."/>
            <person name="Vilella A.J."/>
            <person name="Villasante A."/>
            <person name="Walenz B."/>
            <person name="Wang J."/>
            <person name="Wasserman M."/>
            <person name="Watts T."/>
            <person name="Wilson D."/>
            <person name="Wilson R.K."/>
            <person name="Wing R.A."/>
            <person name="Wolfner M.F."/>
            <person name="Wong A."/>
            <person name="Wong G.K."/>
            <person name="Wu C.I."/>
            <person name="Wu G."/>
            <person name="Yamamoto D."/>
            <person name="Yang H.P."/>
            <person name="Yang S.P."/>
            <person name="Yorke J.A."/>
            <person name="Yoshida K."/>
            <person name="Zdobnov E."/>
            <person name="Zhang P."/>
            <person name="Zhang Y."/>
            <person name="Zimin A.V."/>
            <person name="Baldwin J."/>
            <person name="Abdouelleil A."/>
            <person name="Abdulkadir J."/>
            <person name="Abebe A."/>
            <person name="Abera B."/>
            <person name="Abreu J."/>
            <person name="Acer S.C."/>
            <person name="Aftuck L."/>
            <person name="Alexander A."/>
            <person name="An P."/>
            <person name="Anderson E."/>
            <person name="Anderson S."/>
            <person name="Arachi H."/>
            <person name="Azer M."/>
            <person name="Bachantsang P."/>
            <person name="Barry A."/>
            <person name="Bayul T."/>
            <person name="Berlin A."/>
            <person name="Bessette D."/>
            <person name="Bloom T."/>
            <person name="Blye J."/>
            <person name="Boguslavskiy L."/>
            <person name="Bonnet C."/>
            <person name="Boukhgalter B."/>
            <person name="Bourzgui I."/>
            <person name="Brown A."/>
            <person name="Cahill P."/>
            <person name="Channer S."/>
            <person name="Cheshatsang Y."/>
            <person name="Chuda L."/>
            <person name="Citroen M."/>
            <person name="Collymore A."/>
            <person name="Cooke P."/>
            <person name="Costello M."/>
            <person name="D'Aco K."/>
            <person name="Daza R."/>
            <person name="De Haan G."/>
            <person name="DeGray S."/>
            <person name="DeMaso C."/>
            <person name="Dhargay N."/>
            <person name="Dooley K."/>
            <person name="Dooley E."/>
            <person name="Doricent M."/>
            <person name="Dorje P."/>
            <person name="Dorjee K."/>
            <person name="Dupes A."/>
            <person name="Elong R."/>
            <person name="Falk J."/>
            <person name="Farina A."/>
            <person name="Faro S."/>
            <person name="Ferguson D."/>
            <person name="Fisher S."/>
            <person name="Foley C.D."/>
            <person name="Franke A."/>
            <person name="Friedrich D."/>
            <person name="Gadbois L."/>
            <person name="Gearin G."/>
            <person name="Gearin C.R."/>
            <person name="Giannoukos G."/>
            <person name="Goode T."/>
            <person name="Graham J."/>
            <person name="Grandbois E."/>
            <person name="Grewal S."/>
            <person name="Gyaltsen K."/>
            <person name="Hafez N."/>
            <person name="Hagos B."/>
            <person name="Hall J."/>
            <person name="Henson C."/>
            <person name="Hollinger A."/>
            <person name="Honan T."/>
            <person name="Huard M.D."/>
            <person name="Hughes L."/>
            <person name="Hurhula B."/>
            <person name="Husby M.E."/>
            <person name="Kamat A."/>
            <person name="Kanga B."/>
            <person name="Kashin S."/>
            <person name="Khazanovich D."/>
            <person name="Kisner P."/>
            <person name="Lance K."/>
            <person name="Lara M."/>
            <person name="Lee W."/>
            <person name="Lennon N."/>
            <person name="Letendre F."/>
            <person name="LeVine R."/>
            <person name="Lipovsky A."/>
            <person name="Liu X."/>
            <person name="Liu J."/>
            <person name="Liu S."/>
            <person name="Lokyitsang T."/>
            <person name="Lokyitsang Y."/>
            <person name="Lubonja R."/>
            <person name="Lui A."/>
            <person name="MacDonald P."/>
            <person name="Magnisalis V."/>
            <person name="Maru K."/>
            <person name="Matthews C."/>
            <person name="McCusker W."/>
            <person name="McDonough S."/>
            <person name="Mehta T."/>
            <person name="Meldrim J."/>
            <person name="Meneus L."/>
            <person name="Mihai O."/>
            <person name="Mihalev A."/>
            <person name="Mihova T."/>
            <person name="Mittelman R."/>
            <person name="Mlenga V."/>
            <person name="Montmayeur A."/>
            <person name="Mulrain L."/>
            <person name="Navidi A."/>
            <person name="Naylor J."/>
            <person name="Negash T."/>
            <person name="Nguyen T."/>
            <person name="Nguyen N."/>
            <person name="Nicol R."/>
            <person name="Norbu C."/>
            <person name="Norbu N."/>
            <person name="Novod N."/>
            <person name="O'Neill B."/>
            <person name="Osman S."/>
            <person name="Markiewicz E."/>
            <person name="Oyono O.L."/>
            <person name="Patti C."/>
            <person name="Phunkhang P."/>
            <person name="Pierre F."/>
            <person name="Priest M."/>
            <person name="Raghuraman S."/>
            <person name="Rege F."/>
            <person name="Reyes R."/>
            <person name="Rise C."/>
            <person name="Rogov P."/>
            <person name="Ross K."/>
            <person name="Ryan E."/>
            <person name="Settipalli S."/>
            <person name="Shea T."/>
            <person name="Sherpa N."/>
            <person name="Shi L."/>
            <person name="Shih D."/>
            <person name="Sparrow T."/>
            <person name="Spaulding J."/>
            <person name="Stalker J."/>
            <person name="Stange-Thomann N."/>
            <person name="Stavropoulos S."/>
            <person name="Stone C."/>
            <person name="Strader C."/>
            <person name="Tesfaye S."/>
            <person name="Thomson T."/>
            <person name="Thoulutsang Y."/>
            <person name="Thoulutsang D."/>
            <person name="Topham K."/>
            <person name="Topping I."/>
            <person name="Tsamla T."/>
            <person name="Vassiliev H."/>
            <person name="Vo A."/>
            <person name="Wangchuk T."/>
            <person name="Wangdi T."/>
            <person name="Weiand M."/>
            <person name="Wilkinson J."/>
            <person name="Wilson A."/>
            <person name="Yadav S."/>
            <person name="Young G."/>
            <person name="Yu Q."/>
            <person name="Zembek L."/>
            <person name="Zhong D."/>
            <person name="Zimmer A."/>
            <person name="Zwirko Z."/>
            <person name="Jaffe D.B."/>
            <person name="Alvarez P."/>
            <person name="Brockman W."/>
            <person name="Butler J."/>
            <person name="Chin C."/>
            <person name="Gnerre S."/>
            <person name="Grabherr M."/>
            <person name="Kleber M."/>
            <person name="Mauceli E."/>
            <person name="MacCallum I."/>
        </authorList>
    </citation>
    <scope>NUCLEOTIDE SEQUENCE [LARGE SCALE GENOMIC DNA]</scope>
    <source>
        <strain evidence="7">Tucson 14030-0811.24</strain>
    </source>
</reference>
<evidence type="ECO:0000256" key="3">
    <source>
        <dbReference type="ARBA" id="ARBA00022729"/>
    </source>
</evidence>
<dbReference type="GO" id="GO:0007305">
    <property type="term" value="P:vitelline membrane formation involved in chorion-containing eggshell formation"/>
    <property type="evidence" value="ECO:0007669"/>
    <property type="project" value="EnsemblMetazoa"/>
</dbReference>
<comment type="subcellular location">
    <subcellularLocation>
        <location evidence="1">Secreted</location>
    </subcellularLocation>
</comment>
<proteinExistence type="predicted"/>
<dbReference type="InParanoid" id="B4MWD7"/>
<dbReference type="HOGENOM" id="CLU_169196_0_0_1"/>
<dbReference type="InterPro" id="IPR013135">
    <property type="entry name" value="Vitelline_membr_Cys-rich-dom"/>
</dbReference>
<evidence type="ECO:0000259" key="5">
    <source>
        <dbReference type="PROSITE" id="PS51137"/>
    </source>
</evidence>
<dbReference type="EMBL" id="CH963857">
    <property type="protein sequence ID" value="EDW76007.1"/>
    <property type="molecule type" value="Genomic_DNA"/>
</dbReference>
<dbReference type="AlphaFoldDB" id="B4MWD7"/>
<dbReference type="KEGG" id="dwi:6641956"/>
<evidence type="ECO:0000256" key="1">
    <source>
        <dbReference type="ARBA" id="ARBA00004613"/>
    </source>
</evidence>
<dbReference type="STRING" id="7260.B4MWD7"/>
<dbReference type="GO" id="GO:0042600">
    <property type="term" value="C:egg chorion"/>
    <property type="evidence" value="ECO:0007669"/>
    <property type="project" value="EnsemblMetazoa"/>
</dbReference>
<dbReference type="Pfam" id="PF10542">
    <property type="entry name" value="Vitelline_membr"/>
    <property type="match status" value="1"/>
</dbReference>
<dbReference type="GO" id="GO:0008316">
    <property type="term" value="F:structural constituent of vitelline membrane"/>
    <property type="evidence" value="ECO:0007669"/>
    <property type="project" value="EnsemblMetazoa"/>
</dbReference>
<gene>
    <name evidence="6" type="primary">Dwil\GK15236</name>
    <name evidence="6" type="ORF">Dwil_GK15236</name>
</gene>
<accession>B4MWD7</accession>
<dbReference type="GO" id="GO:0005615">
    <property type="term" value="C:extracellular space"/>
    <property type="evidence" value="ECO:0007669"/>
    <property type="project" value="EnsemblMetazoa"/>
</dbReference>
<evidence type="ECO:0000313" key="6">
    <source>
        <dbReference type="EMBL" id="EDW76007.1"/>
    </source>
</evidence>
<feature type="domain" description="VM" evidence="5">
    <location>
        <begin position="26"/>
        <end position="67"/>
    </location>
</feature>
<dbReference type="FunCoup" id="B4MWD7">
    <property type="interactions" value="1"/>
</dbReference>
<keyword evidence="7" id="KW-1185">Reference proteome</keyword>
<evidence type="ECO:0000256" key="2">
    <source>
        <dbReference type="ARBA" id="ARBA00022525"/>
    </source>
</evidence>
<evidence type="ECO:0000256" key="4">
    <source>
        <dbReference type="SAM" id="SignalP"/>
    </source>
</evidence>
<dbReference type="PhylomeDB" id="B4MWD7"/>
<sequence>MKIIGLLVTVFAGFAYASCNSYGSAKISSPPCPQSYLFSCQPNLSPAPCAQAPAAYPSSYGSAGAYTEQVPTYIGFAPQQHYQQQRYAQDLIEQLRGLHEFPGYE</sequence>
<dbReference type="OrthoDB" id="8062718at2759"/>
<evidence type="ECO:0000313" key="7">
    <source>
        <dbReference type="Proteomes" id="UP000007798"/>
    </source>
</evidence>